<evidence type="ECO:0000256" key="2">
    <source>
        <dbReference type="ARBA" id="ARBA00022801"/>
    </source>
</evidence>
<dbReference type="EMBL" id="CP078145">
    <property type="protein sequence ID" value="QXN91932.1"/>
    <property type="molecule type" value="Genomic_DNA"/>
</dbReference>
<evidence type="ECO:0000259" key="3">
    <source>
        <dbReference type="Pfam" id="PF00710"/>
    </source>
</evidence>
<dbReference type="RefSeq" id="WP_218472781.1">
    <property type="nucleotide sequence ID" value="NZ_BAABJN010000009.1"/>
</dbReference>
<dbReference type="InterPro" id="IPR027474">
    <property type="entry name" value="L-asparaginase_N"/>
</dbReference>
<dbReference type="Gene3D" id="3.40.50.40">
    <property type="match status" value="1"/>
</dbReference>
<dbReference type="InterPro" id="IPR040919">
    <property type="entry name" value="Asparaginase_C"/>
</dbReference>
<feature type="domain" description="L-asparaginase N-terminal" evidence="3">
    <location>
        <begin position="9"/>
        <end position="195"/>
    </location>
</feature>
<evidence type="ECO:0000259" key="4">
    <source>
        <dbReference type="Pfam" id="PF17763"/>
    </source>
</evidence>
<evidence type="ECO:0000313" key="5">
    <source>
        <dbReference type="EMBL" id="QXN91932.1"/>
    </source>
</evidence>
<keyword evidence="2" id="KW-0378">Hydrolase</keyword>
<dbReference type="PIRSF" id="PIRSF001220">
    <property type="entry name" value="L-ASNase_gatD"/>
    <property type="match status" value="1"/>
</dbReference>
<dbReference type="SMART" id="SM00870">
    <property type="entry name" value="Asparaginase"/>
    <property type="match status" value="1"/>
</dbReference>
<dbReference type="PANTHER" id="PTHR11707">
    <property type="entry name" value="L-ASPARAGINASE"/>
    <property type="match status" value="1"/>
</dbReference>
<dbReference type="Pfam" id="PF00710">
    <property type="entry name" value="Asparaginase"/>
    <property type="match status" value="1"/>
</dbReference>
<sequence length="348" mass="36113">MSSAEIRPRVIVFALGGTIAMSRTSTGGVAPALSADQLIAAIPGLGDTEIEVEVVDFRQLPGASLKVSDVTALADAIDDRLANADGAVVTQGTDTIEETAYLLDLLHTAAQPVVVTGAMRNPTLAGADGPANLLAAIQTAADPQARHQGCLVVFGDEIHAARRVRKTHTTSTATFQSANGGPLGYIVEGHPRLLNHLTHRTNVPAKPVDDTRVAIMTIVLGDDGTTLRAVSEHVDGLVIAGLGAGHVPADLVPILENLASRIPVVLACRTGAGSVLESTYGFPGSERDLLSRGLISAGYLDPIKARILLHTLLATDCDNQAIAAAFGAAGGYRDPETWPWPTDLSEGN</sequence>
<feature type="domain" description="Asparaginase/glutaminase C-terminal" evidence="4">
    <location>
        <begin position="212"/>
        <end position="326"/>
    </location>
</feature>
<dbReference type="PROSITE" id="PS51732">
    <property type="entry name" value="ASN_GLN_ASE_3"/>
    <property type="match status" value="1"/>
</dbReference>
<keyword evidence="6" id="KW-1185">Reference proteome</keyword>
<dbReference type="PANTHER" id="PTHR11707:SF28">
    <property type="entry name" value="60 KDA LYSOPHOSPHOLIPASE"/>
    <property type="match status" value="1"/>
</dbReference>
<dbReference type="InterPro" id="IPR004550">
    <property type="entry name" value="AsnASE_II"/>
</dbReference>
<dbReference type="Proteomes" id="UP000694257">
    <property type="component" value="Chromosome"/>
</dbReference>
<dbReference type="Pfam" id="PF17763">
    <property type="entry name" value="Asparaginase_C"/>
    <property type="match status" value="1"/>
</dbReference>
<organism evidence="5 6">
    <name type="scientific">Nocardia iowensis</name>
    <dbReference type="NCBI Taxonomy" id="204891"/>
    <lineage>
        <taxon>Bacteria</taxon>
        <taxon>Bacillati</taxon>
        <taxon>Actinomycetota</taxon>
        <taxon>Actinomycetes</taxon>
        <taxon>Mycobacteriales</taxon>
        <taxon>Nocardiaceae</taxon>
        <taxon>Nocardia</taxon>
    </lineage>
</organism>
<evidence type="ECO:0000256" key="1">
    <source>
        <dbReference type="ARBA" id="ARBA00010518"/>
    </source>
</evidence>
<dbReference type="InterPro" id="IPR037152">
    <property type="entry name" value="L-asparaginase_N_sf"/>
</dbReference>
<comment type="similarity">
    <text evidence="1">Belongs to the asparaginase 1 family.</text>
</comment>
<proteinExistence type="inferred from homology"/>
<dbReference type="PIRSF" id="PIRSF500176">
    <property type="entry name" value="L_ASNase"/>
    <property type="match status" value="1"/>
</dbReference>
<dbReference type="InterPro" id="IPR027473">
    <property type="entry name" value="L-asparaginase_C"/>
</dbReference>
<dbReference type="Gene3D" id="3.40.50.1170">
    <property type="entry name" value="L-asparaginase, N-terminal domain"/>
    <property type="match status" value="1"/>
</dbReference>
<dbReference type="SFLD" id="SFLDS00057">
    <property type="entry name" value="Glutaminase/Asparaginase"/>
    <property type="match status" value="1"/>
</dbReference>
<evidence type="ECO:0000313" key="6">
    <source>
        <dbReference type="Proteomes" id="UP000694257"/>
    </source>
</evidence>
<name>A0ABX8RSG4_NOCIO</name>
<dbReference type="InterPro" id="IPR006034">
    <property type="entry name" value="Asparaginase/glutaminase-like"/>
</dbReference>
<dbReference type="CDD" id="cd08964">
    <property type="entry name" value="L-asparaginase_II"/>
    <property type="match status" value="1"/>
</dbReference>
<protein>
    <submittedName>
        <fullName evidence="5">Asparaginase</fullName>
    </submittedName>
</protein>
<gene>
    <name evidence="5" type="ORF">KV110_01705</name>
</gene>
<accession>A0ABX8RSG4</accession>
<reference evidence="5 6" key="1">
    <citation type="submission" date="2021-07" db="EMBL/GenBank/DDBJ databases">
        <title>Whole Genome Sequence of Nocardia Iowensis.</title>
        <authorList>
            <person name="Lamm A."/>
            <person name="Collins-Fairclough A.M."/>
            <person name="Bunk B."/>
            <person name="Sproer C."/>
        </authorList>
    </citation>
    <scope>NUCLEOTIDE SEQUENCE [LARGE SCALE GENOMIC DNA]</scope>
    <source>
        <strain evidence="5 6">NRRL 5646</strain>
    </source>
</reference>